<evidence type="ECO:0000313" key="2">
    <source>
        <dbReference type="Proteomes" id="UP000805193"/>
    </source>
</evidence>
<protein>
    <submittedName>
        <fullName evidence="1">Uncharacterized protein</fullName>
    </submittedName>
</protein>
<dbReference type="EMBL" id="JABSTQ010010731">
    <property type="protein sequence ID" value="KAG0418526.1"/>
    <property type="molecule type" value="Genomic_DNA"/>
</dbReference>
<keyword evidence="2" id="KW-1185">Reference proteome</keyword>
<reference evidence="1 2" key="1">
    <citation type="journal article" date="2020" name="Cell">
        <title>Large-Scale Comparative Analyses of Tick Genomes Elucidate Their Genetic Diversity and Vector Capacities.</title>
        <authorList>
            <consortium name="Tick Genome and Microbiome Consortium (TIGMIC)"/>
            <person name="Jia N."/>
            <person name="Wang J."/>
            <person name="Shi W."/>
            <person name="Du L."/>
            <person name="Sun Y."/>
            <person name="Zhan W."/>
            <person name="Jiang J.F."/>
            <person name="Wang Q."/>
            <person name="Zhang B."/>
            <person name="Ji P."/>
            <person name="Bell-Sakyi L."/>
            <person name="Cui X.M."/>
            <person name="Yuan T.T."/>
            <person name="Jiang B.G."/>
            <person name="Yang W.F."/>
            <person name="Lam T.T."/>
            <person name="Chang Q.C."/>
            <person name="Ding S.J."/>
            <person name="Wang X.J."/>
            <person name="Zhu J.G."/>
            <person name="Ruan X.D."/>
            <person name="Zhao L."/>
            <person name="Wei J.T."/>
            <person name="Ye R.Z."/>
            <person name="Que T.C."/>
            <person name="Du C.H."/>
            <person name="Zhou Y.H."/>
            <person name="Cheng J.X."/>
            <person name="Dai P.F."/>
            <person name="Guo W.B."/>
            <person name="Han X.H."/>
            <person name="Huang E.J."/>
            <person name="Li L.F."/>
            <person name="Wei W."/>
            <person name="Gao Y.C."/>
            <person name="Liu J.Z."/>
            <person name="Shao H.Z."/>
            <person name="Wang X."/>
            <person name="Wang C.C."/>
            <person name="Yang T.C."/>
            <person name="Huo Q.B."/>
            <person name="Li W."/>
            <person name="Chen H.Y."/>
            <person name="Chen S.E."/>
            <person name="Zhou L.G."/>
            <person name="Ni X.B."/>
            <person name="Tian J.H."/>
            <person name="Sheng Y."/>
            <person name="Liu T."/>
            <person name="Pan Y.S."/>
            <person name="Xia L.Y."/>
            <person name="Li J."/>
            <person name="Zhao F."/>
            <person name="Cao W.C."/>
        </authorList>
    </citation>
    <scope>NUCLEOTIDE SEQUENCE [LARGE SCALE GENOMIC DNA]</scope>
    <source>
        <strain evidence="1">Iper-2018</strain>
    </source>
</reference>
<name>A0AC60PF06_IXOPE</name>
<gene>
    <name evidence="1" type="ORF">HPB47_004762</name>
</gene>
<accession>A0AC60PF06</accession>
<comment type="caution">
    <text evidence="1">The sequence shown here is derived from an EMBL/GenBank/DDBJ whole genome shotgun (WGS) entry which is preliminary data.</text>
</comment>
<organism evidence="1 2">
    <name type="scientific">Ixodes persulcatus</name>
    <name type="common">Taiga tick</name>
    <dbReference type="NCBI Taxonomy" id="34615"/>
    <lineage>
        <taxon>Eukaryota</taxon>
        <taxon>Metazoa</taxon>
        <taxon>Ecdysozoa</taxon>
        <taxon>Arthropoda</taxon>
        <taxon>Chelicerata</taxon>
        <taxon>Arachnida</taxon>
        <taxon>Acari</taxon>
        <taxon>Parasitiformes</taxon>
        <taxon>Ixodida</taxon>
        <taxon>Ixodoidea</taxon>
        <taxon>Ixodidae</taxon>
        <taxon>Ixodinae</taxon>
        <taxon>Ixodes</taxon>
    </lineage>
</organism>
<sequence>MIPEPNKTSEVKNLRPISLTSCTGKLLEKLLLTRLEWHLDHVKALSFTLIGYRKNISTQDCLLRLFNDLLQDKSTTQLRSLLSLDIYKAFDNVSHDSILSALRETQCSPRMYNYIRNFLSNRTAAFKIPGHISTPFPLYQGVPQGSILSPTLFNLAMSKLPAQLDTIPHLKFSIYANDVTLWTNTGSGHS</sequence>
<evidence type="ECO:0000313" key="1">
    <source>
        <dbReference type="EMBL" id="KAG0418526.1"/>
    </source>
</evidence>
<dbReference type="Proteomes" id="UP000805193">
    <property type="component" value="Unassembled WGS sequence"/>
</dbReference>
<proteinExistence type="predicted"/>